<name>A0A6G6J3C2_PSENT</name>
<proteinExistence type="predicted"/>
<evidence type="ECO:0000313" key="1">
    <source>
        <dbReference type="EMBL" id="QIE89762.1"/>
    </source>
</evidence>
<reference evidence="1 2" key="1">
    <citation type="submission" date="2020-02" db="EMBL/GenBank/DDBJ databases">
        <title>Integrative conjugative elements (ICEs) and plasmids drive adaptation of Pseudomonas nitroreducens strain HBP1 to wastewater environment.</title>
        <authorList>
            <person name="Sentchilo V."/>
            <person name="Carraro N."/>
            <person name="Bertelli C."/>
            <person name="van der Meer J.R."/>
        </authorList>
    </citation>
    <scope>NUCLEOTIDE SEQUENCE [LARGE SCALE GENOMIC DNA]</scope>
    <source>
        <strain evidence="1 2">HBP1</strain>
    </source>
</reference>
<gene>
    <name evidence="1" type="ORF">G5B91_27280</name>
</gene>
<organism evidence="1 2">
    <name type="scientific">Pseudomonas nitroreducens</name>
    <dbReference type="NCBI Taxonomy" id="46680"/>
    <lineage>
        <taxon>Bacteria</taxon>
        <taxon>Pseudomonadati</taxon>
        <taxon>Pseudomonadota</taxon>
        <taxon>Gammaproteobacteria</taxon>
        <taxon>Pseudomonadales</taxon>
        <taxon>Pseudomonadaceae</taxon>
        <taxon>Pseudomonas</taxon>
    </lineage>
</organism>
<protein>
    <recommendedName>
        <fullName evidence="3">Lipoprotein</fullName>
    </recommendedName>
</protein>
<dbReference type="KEGG" id="pnt:G5B91_27280"/>
<dbReference type="EMBL" id="CP049140">
    <property type="protein sequence ID" value="QIE89762.1"/>
    <property type="molecule type" value="Genomic_DNA"/>
</dbReference>
<dbReference type="AlphaFoldDB" id="A0A6G6J3C2"/>
<sequence length="86" mass="9351">MKANLAVFLCFLTLAACSDENSKLRGQFIAGCIQGGAPKSICACTFKKLEEQYSPAELQKLNTPYKAPPESFVKDTMRAALACQTE</sequence>
<accession>A0A6G6J3C2</accession>
<dbReference type="Proteomes" id="UP000501063">
    <property type="component" value="Chromosome"/>
</dbReference>
<evidence type="ECO:0008006" key="3">
    <source>
        <dbReference type="Google" id="ProtNLM"/>
    </source>
</evidence>
<evidence type="ECO:0000313" key="2">
    <source>
        <dbReference type="Proteomes" id="UP000501063"/>
    </source>
</evidence>
<dbReference type="RefSeq" id="WP_024764266.1">
    <property type="nucleotide sequence ID" value="NZ_CAMIIC010000002.1"/>
</dbReference>
<dbReference type="PROSITE" id="PS51257">
    <property type="entry name" value="PROKAR_LIPOPROTEIN"/>
    <property type="match status" value="1"/>
</dbReference>